<dbReference type="RefSeq" id="WP_194033917.1">
    <property type="nucleotide sequence ID" value="NZ_CP063657.1"/>
</dbReference>
<reference evidence="2 3" key="1">
    <citation type="submission" date="2020-10" db="EMBL/GenBank/DDBJ databases">
        <title>complete genome sequencing of Lysobacter sp. H23M41.</title>
        <authorList>
            <person name="Bae J.-W."/>
            <person name="Lee S.-Y."/>
        </authorList>
    </citation>
    <scope>NUCLEOTIDE SEQUENCE [LARGE SCALE GENOMIC DNA]</scope>
    <source>
        <strain evidence="2 3">H23M41</strain>
    </source>
</reference>
<evidence type="ECO:0000256" key="1">
    <source>
        <dbReference type="ARBA" id="ARBA00022649"/>
    </source>
</evidence>
<dbReference type="InterPro" id="IPR007712">
    <property type="entry name" value="RelE/ParE_toxin"/>
</dbReference>
<dbReference type="EMBL" id="CP063657">
    <property type="protein sequence ID" value="QOW21336.1"/>
    <property type="molecule type" value="Genomic_DNA"/>
</dbReference>
<sequence length="102" mass="11652">MNHQVRFTQDAEDDLHQLYDFILDRDPPDWPLAERALDAIRAGVAMLAFSPYACRKAASGMPLLRELLIPFGATGYVVLFEIEPNQVVTVLAVRHQREDDYH</sequence>
<dbReference type="Proteomes" id="UP000593932">
    <property type="component" value="Chromosome"/>
</dbReference>
<evidence type="ECO:0000313" key="2">
    <source>
        <dbReference type="EMBL" id="QOW21336.1"/>
    </source>
</evidence>
<dbReference type="InterPro" id="IPR035093">
    <property type="entry name" value="RelE/ParE_toxin_dom_sf"/>
</dbReference>
<gene>
    <name evidence="2" type="ORF">INQ42_08645</name>
</gene>
<name>A0A7S6UJ85_9GAMM</name>
<protein>
    <submittedName>
        <fullName evidence="2">Type II toxin-antitoxin system RelE/ParE family toxin</fullName>
    </submittedName>
</protein>
<evidence type="ECO:0000313" key="3">
    <source>
        <dbReference type="Proteomes" id="UP000593932"/>
    </source>
</evidence>
<keyword evidence="3" id="KW-1185">Reference proteome</keyword>
<dbReference type="Gene3D" id="3.30.2310.20">
    <property type="entry name" value="RelE-like"/>
    <property type="match status" value="1"/>
</dbReference>
<proteinExistence type="predicted"/>
<dbReference type="Pfam" id="PF05016">
    <property type="entry name" value="ParE_toxin"/>
    <property type="match status" value="1"/>
</dbReference>
<organism evidence="2 3">
    <name type="scientific">Novilysobacter avium</name>
    <dbReference type="NCBI Taxonomy" id="2781023"/>
    <lineage>
        <taxon>Bacteria</taxon>
        <taxon>Pseudomonadati</taxon>
        <taxon>Pseudomonadota</taxon>
        <taxon>Gammaproteobacteria</taxon>
        <taxon>Lysobacterales</taxon>
        <taxon>Lysobacteraceae</taxon>
        <taxon>Novilysobacter</taxon>
    </lineage>
</organism>
<keyword evidence="1" id="KW-1277">Toxin-antitoxin system</keyword>
<accession>A0A7S6UJ85</accession>